<feature type="transmembrane region" description="Helical" evidence="2">
    <location>
        <begin position="144"/>
        <end position="164"/>
    </location>
</feature>
<feature type="compositionally biased region" description="Polar residues" evidence="1">
    <location>
        <begin position="255"/>
        <end position="269"/>
    </location>
</feature>
<organism evidence="3 4">
    <name type="scientific">Toxocara canis</name>
    <name type="common">Canine roundworm</name>
    <dbReference type="NCBI Taxonomy" id="6265"/>
    <lineage>
        <taxon>Eukaryota</taxon>
        <taxon>Metazoa</taxon>
        <taxon>Ecdysozoa</taxon>
        <taxon>Nematoda</taxon>
        <taxon>Chromadorea</taxon>
        <taxon>Rhabditida</taxon>
        <taxon>Spirurina</taxon>
        <taxon>Ascaridomorpha</taxon>
        <taxon>Ascaridoidea</taxon>
        <taxon>Toxocaridae</taxon>
        <taxon>Toxocara</taxon>
    </lineage>
</organism>
<keyword evidence="3" id="KW-1185">Reference proteome</keyword>
<accession>A0A183V495</accession>
<feature type="compositionally biased region" description="Low complexity" evidence="1">
    <location>
        <begin position="270"/>
        <end position="284"/>
    </location>
</feature>
<reference evidence="4" key="1">
    <citation type="submission" date="2016-06" db="UniProtKB">
        <authorList>
            <consortium name="WormBaseParasite"/>
        </authorList>
    </citation>
    <scope>IDENTIFICATION</scope>
</reference>
<evidence type="ECO:0000313" key="4">
    <source>
        <dbReference type="WBParaSite" id="TCNE_0001556601-mRNA-1"/>
    </source>
</evidence>
<name>A0A183V495_TOXCA</name>
<evidence type="ECO:0000256" key="2">
    <source>
        <dbReference type="SAM" id="Phobius"/>
    </source>
</evidence>
<dbReference type="Proteomes" id="UP000050794">
    <property type="component" value="Unassembled WGS sequence"/>
</dbReference>
<keyword evidence="2" id="KW-0812">Transmembrane</keyword>
<dbReference type="WBParaSite" id="TCNE_0001556601-mRNA-1">
    <property type="protein sequence ID" value="TCNE_0001556601-mRNA-1"/>
    <property type="gene ID" value="TCNE_0001556601"/>
</dbReference>
<keyword evidence="2" id="KW-0472">Membrane</keyword>
<protein>
    <submittedName>
        <fullName evidence="4">MARVEL domain-containing protein</fullName>
    </submittedName>
</protein>
<evidence type="ECO:0000256" key="1">
    <source>
        <dbReference type="SAM" id="MobiDB-lite"/>
    </source>
</evidence>
<proteinExistence type="predicted"/>
<dbReference type="AlphaFoldDB" id="A0A183V495"/>
<feature type="region of interest" description="Disordered" evidence="1">
    <location>
        <begin position="255"/>
        <end position="284"/>
    </location>
</feature>
<feature type="transmembrane region" description="Helical" evidence="2">
    <location>
        <begin position="59"/>
        <end position="79"/>
    </location>
</feature>
<feature type="transmembrane region" description="Helical" evidence="2">
    <location>
        <begin position="86"/>
        <end position="109"/>
    </location>
</feature>
<feature type="transmembrane region" description="Helical" evidence="2">
    <location>
        <begin position="33"/>
        <end position="53"/>
    </location>
</feature>
<evidence type="ECO:0000313" key="3">
    <source>
        <dbReference type="Proteomes" id="UP000050794"/>
    </source>
</evidence>
<keyword evidence="2" id="KW-1133">Transmembrane helix</keyword>
<sequence>LKSMTLIRTFVGTSTSNNEQQYYVCGRVHPQPATFIAAFVSFTTFLFVTIFFIYVGYWYALPVLIIGSVGWILCLRFLLARSVIPFIVVLLTLDFALVVLTALFIYFAVTATGPDIFSQDIWNDQSGAIQIVHSPKRAKISNGIVATVFATLAIVIAYCTYIMYRFRKYVRESVSTTSRNSNMTRNVYASPISGHINACYPDLMSINGYGSGVAPAYGSPPPYEACVCGTSVMPPAYPVDDLSLPSYSASVSRQQLVDNNNTPTTPITVSEQTTKTNNSSETNK</sequence>